<evidence type="ECO:0000256" key="12">
    <source>
        <dbReference type="ARBA" id="ARBA00047409"/>
    </source>
</evidence>
<evidence type="ECO:0000256" key="6">
    <source>
        <dbReference type="ARBA" id="ARBA00039132"/>
    </source>
</evidence>
<evidence type="ECO:0000313" key="16">
    <source>
        <dbReference type="Proteomes" id="UP000440578"/>
    </source>
</evidence>
<dbReference type="AlphaFoldDB" id="A0A6A4WYV7"/>
<evidence type="ECO:0000259" key="14">
    <source>
        <dbReference type="Pfam" id="PF00561"/>
    </source>
</evidence>
<dbReference type="InterPro" id="IPR000073">
    <property type="entry name" value="AB_hydrolase_1"/>
</dbReference>
<comment type="subcellular location">
    <subcellularLocation>
        <location evidence="1">Mitochondrion</location>
    </subcellularLocation>
</comment>
<evidence type="ECO:0000256" key="11">
    <source>
        <dbReference type="ARBA" id="ARBA00046047"/>
    </source>
</evidence>
<dbReference type="SUPFAM" id="SSF53474">
    <property type="entry name" value="alpha/beta-Hydrolases"/>
    <property type="match status" value="1"/>
</dbReference>
<evidence type="ECO:0000256" key="3">
    <source>
        <dbReference type="ARBA" id="ARBA00022801"/>
    </source>
</evidence>
<dbReference type="GO" id="GO:0005739">
    <property type="term" value="C:mitochondrion"/>
    <property type="evidence" value="ECO:0007669"/>
    <property type="project" value="UniProtKB-SubCell"/>
</dbReference>
<dbReference type="OrthoDB" id="408373at2759"/>
<dbReference type="Proteomes" id="UP000440578">
    <property type="component" value="Unassembled WGS sequence"/>
</dbReference>
<evidence type="ECO:0000256" key="4">
    <source>
        <dbReference type="ARBA" id="ARBA00022946"/>
    </source>
</evidence>
<keyword evidence="4" id="KW-0809">Transit peptide</keyword>
<evidence type="ECO:0000256" key="2">
    <source>
        <dbReference type="ARBA" id="ARBA00012423"/>
    </source>
</evidence>
<comment type="catalytic activity">
    <reaction evidence="12">
        <text>S-hexadecanoyl-L-cysteinyl-[protein] + H2O = L-cysteinyl-[protein] + hexadecanoate + H(+)</text>
        <dbReference type="Rhea" id="RHEA:19233"/>
        <dbReference type="Rhea" id="RHEA-COMP:10131"/>
        <dbReference type="Rhea" id="RHEA-COMP:11032"/>
        <dbReference type="ChEBI" id="CHEBI:7896"/>
        <dbReference type="ChEBI" id="CHEBI:15377"/>
        <dbReference type="ChEBI" id="CHEBI:15378"/>
        <dbReference type="ChEBI" id="CHEBI:29950"/>
        <dbReference type="ChEBI" id="CHEBI:74151"/>
        <dbReference type="EC" id="3.1.2.22"/>
    </reaction>
    <physiologicalReaction direction="left-to-right" evidence="12">
        <dbReference type="Rhea" id="RHEA:19234"/>
    </physiologicalReaction>
</comment>
<organism evidence="15 16">
    <name type="scientific">Amphibalanus amphitrite</name>
    <name type="common">Striped barnacle</name>
    <name type="synonym">Balanus amphitrite</name>
    <dbReference type="NCBI Taxonomy" id="1232801"/>
    <lineage>
        <taxon>Eukaryota</taxon>
        <taxon>Metazoa</taxon>
        <taxon>Ecdysozoa</taxon>
        <taxon>Arthropoda</taxon>
        <taxon>Crustacea</taxon>
        <taxon>Multicrustacea</taxon>
        <taxon>Cirripedia</taxon>
        <taxon>Thoracica</taxon>
        <taxon>Thoracicalcarea</taxon>
        <taxon>Balanomorpha</taxon>
        <taxon>Balanoidea</taxon>
        <taxon>Balanidae</taxon>
        <taxon>Amphibalaninae</taxon>
        <taxon>Amphibalanus</taxon>
    </lineage>
</organism>
<dbReference type="InterPro" id="IPR029058">
    <property type="entry name" value="AB_hydrolase_fold"/>
</dbReference>
<keyword evidence="5" id="KW-0496">Mitochondrion</keyword>
<dbReference type="Pfam" id="PF00561">
    <property type="entry name" value="Abhydrolase_1"/>
    <property type="match status" value="1"/>
</dbReference>
<gene>
    <name evidence="15" type="primary">Abhd10_2</name>
    <name evidence="15" type="ORF">FJT64_018506</name>
</gene>
<comment type="catalytic activity">
    <reaction evidence="13">
        <text>mycophenolic acid O-acyl-beta-D-glucuronide + H2O = mycophenolate + D-glucuronate + H(+)</text>
        <dbReference type="Rhea" id="RHEA:34179"/>
        <dbReference type="ChEBI" id="CHEBI:15377"/>
        <dbReference type="ChEBI" id="CHEBI:15378"/>
        <dbReference type="ChEBI" id="CHEBI:58720"/>
        <dbReference type="ChEBI" id="CHEBI:62932"/>
        <dbReference type="ChEBI" id="CHEBI:66982"/>
        <dbReference type="EC" id="3.1.1.93"/>
    </reaction>
    <physiologicalReaction direction="left-to-right" evidence="13">
        <dbReference type="Rhea" id="RHEA:34180"/>
    </physiologicalReaction>
</comment>
<evidence type="ECO:0000256" key="13">
    <source>
        <dbReference type="ARBA" id="ARBA00047972"/>
    </source>
</evidence>
<evidence type="ECO:0000256" key="1">
    <source>
        <dbReference type="ARBA" id="ARBA00004173"/>
    </source>
</evidence>
<dbReference type="GO" id="GO:0004553">
    <property type="term" value="F:hydrolase activity, hydrolyzing O-glycosyl compounds"/>
    <property type="evidence" value="ECO:0007669"/>
    <property type="project" value="TreeGrafter"/>
</dbReference>
<dbReference type="PANTHER" id="PTHR16138:SF7">
    <property type="entry name" value="PALMITOYL-PROTEIN THIOESTERASE ABHD10, MITOCHONDRIAL"/>
    <property type="match status" value="1"/>
</dbReference>
<reference evidence="15 16" key="1">
    <citation type="submission" date="2019-07" db="EMBL/GenBank/DDBJ databases">
        <title>Draft genome assembly of a fouling barnacle, Amphibalanus amphitrite (Darwin, 1854): The first reference genome for Thecostraca.</title>
        <authorList>
            <person name="Kim W."/>
        </authorList>
    </citation>
    <scope>NUCLEOTIDE SEQUENCE [LARGE SCALE GENOMIC DNA]</scope>
    <source>
        <strain evidence="15">SNU_AA5</strain>
        <tissue evidence="15">Soma without cirri and trophi</tissue>
    </source>
</reference>
<dbReference type="Gene3D" id="3.40.50.1820">
    <property type="entry name" value="alpha/beta hydrolase"/>
    <property type="match status" value="1"/>
</dbReference>
<evidence type="ECO:0000256" key="7">
    <source>
        <dbReference type="ARBA" id="ARBA00039314"/>
    </source>
</evidence>
<evidence type="ECO:0000313" key="15">
    <source>
        <dbReference type="EMBL" id="KAF0310499.1"/>
    </source>
</evidence>
<evidence type="ECO:0000256" key="10">
    <source>
        <dbReference type="ARBA" id="ARBA00042704"/>
    </source>
</evidence>
<dbReference type="PANTHER" id="PTHR16138">
    <property type="entry name" value="MYCOPHENOLIC ACID ACYL-GLUCURONIDE ESTERASE, MITOCHONDRIAL"/>
    <property type="match status" value="1"/>
</dbReference>
<sequence>MDGNKRICGIKKSSIFRKNNLVETQFADLGRSEDGDYIRRLAYCKIEGPRRPGLIYVPGYFARMNIAKANILEEFCAMHGHPFVKYDSEGVGQSKMPDSAQLSFKKWYEDACYVMEHLTDGPQMIISSSNGAWMATLLAVNYPERVHSLLLIGSAVNQCLDDDVFENIVSSLDEEDTSSRWENTIQLMEAIGHDDVRIYLKKRGNHRMLDDEDLHLQIRTVEELLENYPVPEGPAGTSRL</sequence>
<dbReference type="EC" id="3.1.1.93" evidence="6"/>
<comment type="caution">
    <text evidence="15">The sequence shown here is derived from an EMBL/GenBank/DDBJ whole genome shotgun (WGS) entry which is preliminary data.</text>
</comment>
<dbReference type="GO" id="GO:0008474">
    <property type="term" value="F:palmitoyl-(protein) hydrolase activity"/>
    <property type="evidence" value="ECO:0007669"/>
    <property type="project" value="UniProtKB-EC"/>
</dbReference>
<evidence type="ECO:0000256" key="5">
    <source>
        <dbReference type="ARBA" id="ARBA00023128"/>
    </source>
</evidence>
<protein>
    <recommendedName>
        <fullName evidence="7">Palmitoyl-protein thioesterase ABHD10, mitochondrial</fullName>
        <ecNumber evidence="6">3.1.1.93</ecNumber>
        <ecNumber evidence="2">3.1.2.22</ecNumber>
    </recommendedName>
    <alternativeName>
        <fullName evidence="9">Acyl-protein thioesterase ABHD10</fullName>
    </alternativeName>
    <alternativeName>
        <fullName evidence="10">Alpha/beta hydrolase domain-containing protein 10</fullName>
    </alternativeName>
    <alternativeName>
        <fullName evidence="8">Mycophenolic acid acyl-glucuronide esterase, mitochondrial</fullName>
    </alternativeName>
</protein>
<accession>A0A6A4WYV7</accession>
<keyword evidence="16" id="KW-1185">Reference proteome</keyword>
<keyword evidence="3" id="KW-0378">Hydrolase</keyword>
<feature type="domain" description="AB hydrolase-1" evidence="14">
    <location>
        <begin position="55"/>
        <end position="159"/>
    </location>
</feature>
<evidence type="ECO:0000256" key="8">
    <source>
        <dbReference type="ARBA" id="ARBA00041520"/>
    </source>
</evidence>
<name>A0A6A4WYV7_AMPAM</name>
<evidence type="ECO:0000256" key="9">
    <source>
        <dbReference type="ARBA" id="ARBA00042645"/>
    </source>
</evidence>
<proteinExistence type="predicted"/>
<dbReference type="GO" id="GO:0102390">
    <property type="term" value="F:mycophenolic acid acyl-glucuronide esterase activity"/>
    <property type="evidence" value="ECO:0007669"/>
    <property type="project" value="UniProtKB-EC"/>
</dbReference>
<dbReference type="EMBL" id="VIIS01000307">
    <property type="protein sequence ID" value="KAF0310499.1"/>
    <property type="molecule type" value="Genomic_DNA"/>
</dbReference>
<comment type="function">
    <text evidence="11">Acts as an acyl-protein thioesterase that hydrolyzes fatty acids from acylated residues in proteins. Regulates the mitochondrial S-depalmitoylation of the nucleophilic active site residue of peroxiredoxin-5/PRDX5, a key antioxidant protein, therefore modulating mitochondrial antioxidant ability. Also catalyzes the deglucuronidation of mycophenolic acid acyl-glucuronide, an active metabolite of the immunosuppressant drug mycophenolate.</text>
</comment>
<dbReference type="EC" id="3.1.2.22" evidence="2"/>
<dbReference type="InterPro" id="IPR052382">
    <property type="entry name" value="ABHD10_acyl-thioesterase"/>
</dbReference>